<evidence type="ECO:0000256" key="15">
    <source>
        <dbReference type="ARBA" id="ARBA00023306"/>
    </source>
</evidence>
<dbReference type="NCBIfam" id="NF000755">
    <property type="entry name" value="PRK00046.1"/>
    <property type="match status" value="1"/>
</dbReference>
<dbReference type="InterPro" id="IPR003170">
    <property type="entry name" value="MurB"/>
</dbReference>
<evidence type="ECO:0000256" key="4">
    <source>
        <dbReference type="ARBA" id="ARBA00004752"/>
    </source>
</evidence>
<evidence type="ECO:0000256" key="8">
    <source>
        <dbReference type="ARBA" id="ARBA00022618"/>
    </source>
</evidence>
<dbReference type="PANTHER" id="PTHR21071:SF4">
    <property type="entry name" value="UDP-N-ACETYLENOLPYRUVOYLGLUCOSAMINE REDUCTASE"/>
    <property type="match status" value="1"/>
</dbReference>
<dbReference type="InParanoid" id="C1F9W7"/>
<feature type="domain" description="FAD-binding PCMH-type" evidence="20">
    <location>
        <begin position="16"/>
        <end position="184"/>
    </location>
</feature>
<evidence type="ECO:0000256" key="16">
    <source>
        <dbReference type="ARBA" id="ARBA00023316"/>
    </source>
</evidence>
<evidence type="ECO:0000256" key="14">
    <source>
        <dbReference type="ARBA" id="ARBA00023002"/>
    </source>
</evidence>
<comment type="similarity">
    <text evidence="19">Belongs to the MurB family.</text>
</comment>
<evidence type="ECO:0000256" key="10">
    <source>
        <dbReference type="ARBA" id="ARBA00022827"/>
    </source>
</evidence>
<dbReference type="KEGG" id="aca:ACP_0343"/>
<sequence length="339" mass="35952">MQFLESVSLASYTTFGIGGPARWFAEATSEEDVTAAFAFAGKRGFAVFVLGGGSNLLVSDQGFAGLVLRVGLRGIRQDGDVFHVAAGENWDAFVSHAVNLGYGGVECLAGIPGTVGATPVQNVGAYGQEVAETIVSVRAYDTTLEQFVTLTATECGFAYRQSIFNTVQRGRYVVTEVAYALRPHAAPHLAYADLQRRFPAGSQPSLAEVSETVREIRHGKGMLIVAGEPDCRSAGSFFKNPVIERTLYERIAAKSEGPVPCYPAGEGQVKLPAAWLVEQAGFPKGFGEGPAGISSKHTLALVNRGEAKASDVLVLATQILQGVYKKFGVTLEMEPVVVA</sequence>
<evidence type="ECO:0000259" key="20">
    <source>
        <dbReference type="PROSITE" id="PS51387"/>
    </source>
</evidence>
<keyword evidence="15 19" id="KW-0131">Cell cycle</keyword>
<dbReference type="GO" id="GO:0071555">
    <property type="term" value="P:cell wall organization"/>
    <property type="evidence" value="ECO:0007669"/>
    <property type="project" value="UniProtKB-KW"/>
</dbReference>
<dbReference type="GO" id="GO:0005829">
    <property type="term" value="C:cytosol"/>
    <property type="evidence" value="ECO:0007669"/>
    <property type="project" value="TreeGrafter"/>
</dbReference>
<dbReference type="NCBIfam" id="NF010478">
    <property type="entry name" value="PRK13903.1"/>
    <property type="match status" value="1"/>
</dbReference>
<proteinExistence type="inferred from homology"/>
<dbReference type="STRING" id="240015.ACP_0343"/>
<reference evidence="21 22" key="1">
    <citation type="journal article" date="2009" name="Appl. Environ. Microbiol.">
        <title>Three genomes from the phylum Acidobacteria provide insight into the lifestyles of these microorganisms in soils.</title>
        <authorList>
            <person name="Ward N.L."/>
            <person name="Challacombe J.F."/>
            <person name="Janssen P.H."/>
            <person name="Henrissat B."/>
            <person name="Coutinho P.M."/>
            <person name="Wu M."/>
            <person name="Xie G."/>
            <person name="Haft D.H."/>
            <person name="Sait M."/>
            <person name="Badger J."/>
            <person name="Barabote R.D."/>
            <person name="Bradley B."/>
            <person name="Brettin T.S."/>
            <person name="Brinkac L.M."/>
            <person name="Bruce D."/>
            <person name="Creasy T."/>
            <person name="Daugherty S.C."/>
            <person name="Davidsen T.M."/>
            <person name="DeBoy R.T."/>
            <person name="Detter J.C."/>
            <person name="Dodson R.J."/>
            <person name="Durkin A.S."/>
            <person name="Ganapathy A."/>
            <person name="Gwinn-Giglio M."/>
            <person name="Han C.S."/>
            <person name="Khouri H."/>
            <person name="Kiss H."/>
            <person name="Kothari S.P."/>
            <person name="Madupu R."/>
            <person name="Nelson K.E."/>
            <person name="Nelson W.C."/>
            <person name="Paulsen I."/>
            <person name="Penn K."/>
            <person name="Ren Q."/>
            <person name="Rosovitz M.J."/>
            <person name="Selengut J.D."/>
            <person name="Shrivastava S."/>
            <person name="Sullivan S.A."/>
            <person name="Tapia R."/>
            <person name="Thompson L.S."/>
            <person name="Watkins K.L."/>
            <person name="Yang Q."/>
            <person name="Yu C."/>
            <person name="Zafar N."/>
            <person name="Zhou L."/>
            <person name="Kuske C.R."/>
        </authorList>
    </citation>
    <scope>NUCLEOTIDE SEQUENCE [LARGE SCALE GENOMIC DNA]</scope>
    <source>
        <strain evidence="22">ATCC 51196 / DSM 11244 / BCRC 80197 / JCM 7670 / NBRC 15755 / NCIMB 13165 / 161</strain>
    </source>
</reference>
<dbReference type="InterPro" id="IPR016167">
    <property type="entry name" value="FAD-bd_PCMH_sub1"/>
</dbReference>
<dbReference type="eggNOG" id="COG0812">
    <property type="taxonomic scope" value="Bacteria"/>
</dbReference>
<dbReference type="GO" id="GO:0051301">
    <property type="term" value="P:cell division"/>
    <property type="evidence" value="ECO:0007669"/>
    <property type="project" value="UniProtKB-KW"/>
</dbReference>
<keyword evidence="22" id="KW-1185">Reference proteome</keyword>
<dbReference type="GO" id="GO:0071949">
    <property type="term" value="F:FAD binding"/>
    <property type="evidence" value="ECO:0007669"/>
    <property type="project" value="InterPro"/>
</dbReference>
<dbReference type="EC" id="1.3.1.98" evidence="5 19"/>
<evidence type="ECO:0000256" key="18">
    <source>
        <dbReference type="ARBA" id="ARBA00048914"/>
    </source>
</evidence>
<dbReference type="HAMAP" id="MF_00037">
    <property type="entry name" value="MurB"/>
    <property type="match status" value="1"/>
</dbReference>
<dbReference type="UniPathway" id="UPA00219"/>
<feature type="active site" evidence="19">
    <location>
        <position position="334"/>
    </location>
</feature>
<dbReference type="GO" id="GO:0008360">
    <property type="term" value="P:regulation of cell shape"/>
    <property type="evidence" value="ECO:0007669"/>
    <property type="project" value="UniProtKB-KW"/>
</dbReference>
<dbReference type="InterPro" id="IPR006094">
    <property type="entry name" value="Oxid_FAD_bind_N"/>
</dbReference>
<dbReference type="GO" id="GO:0008762">
    <property type="term" value="F:UDP-N-acetylmuramate dehydrogenase activity"/>
    <property type="evidence" value="ECO:0007669"/>
    <property type="project" value="UniProtKB-UniRule"/>
</dbReference>
<evidence type="ECO:0000256" key="9">
    <source>
        <dbReference type="ARBA" id="ARBA00022630"/>
    </source>
</evidence>
<feature type="active site" evidence="19">
    <location>
        <position position="160"/>
    </location>
</feature>
<evidence type="ECO:0000256" key="19">
    <source>
        <dbReference type="HAMAP-Rule" id="MF_00037"/>
    </source>
</evidence>
<dbReference type="SUPFAM" id="SSF56176">
    <property type="entry name" value="FAD-binding/transporter-associated domain-like"/>
    <property type="match status" value="1"/>
</dbReference>
<evidence type="ECO:0000256" key="7">
    <source>
        <dbReference type="ARBA" id="ARBA00022490"/>
    </source>
</evidence>
<accession>C1F9W7</accession>
<evidence type="ECO:0000256" key="6">
    <source>
        <dbReference type="ARBA" id="ARBA00015188"/>
    </source>
</evidence>
<dbReference type="InterPro" id="IPR016169">
    <property type="entry name" value="FAD-bd_PCMH_sub2"/>
</dbReference>
<dbReference type="Gene3D" id="3.30.43.10">
    <property type="entry name" value="Uridine Diphospho-n-acetylenolpyruvylglucosamine Reductase, domain 2"/>
    <property type="match status" value="1"/>
</dbReference>
<evidence type="ECO:0000256" key="5">
    <source>
        <dbReference type="ARBA" id="ARBA00012518"/>
    </source>
</evidence>
<dbReference type="EMBL" id="CP001472">
    <property type="protein sequence ID" value="ACO34422.1"/>
    <property type="molecule type" value="Genomic_DNA"/>
</dbReference>
<evidence type="ECO:0000256" key="11">
    <source>
        <dbReference type="ARBA" id="ARBA00022857"/>
    </source>
</evidence>
<evidence type="ECO:0000313" key="21">
    <source>
        <dbReference type="EMBL" id="ACO34422.1"/>
    </source>
</evidence>
<comment type="function">
    <text evidence="2 19">Cell wall formation.</text>
</comment>
<dbReference type="PANTHER" id="PTHR21071">
    <property type="entry name" value="UDP-N-ACETYLENOLPYRUVOYLGLUCOSAMINE REDUCTASE"/>
    <property type="match status" value="1"/>
</dbReference>
<keyword evidence="14 19" id="KW-0560">Oxidoreductase</keyword>
<dbReference type="Pfam" id="PF01565">
    <property type="entry name" value="FAD_binding_4"/>
    <property type="match status" value="1"/>
</dbReference>
<dbReference type="FunCoup" id="C1F9W7">
    <property type="interactions" value="476"/>
</dbReference>
<dbReference type="HOGENOM" id="CLU_035304_0_1_0"/>
<dbReference type="PROSITE" id="PS51387">
    <property type="entry name" value="FAD_PCMH"/>
    <property type="match status" value="1"/>
</dbReference>
<keyword evidence="12 19" id="KW-0133">Cell shape</keyword>
<evidence type="ECO:0000256" key="2">
    <source>
        <dbReference type="ARBA" id="ARBA00003921"/>
    </source>
</evidence>
<keyword evidence="9 19" id="KW-0285">Flavoprotein</keyword>
<dbReference type="Gene3D" id="3.90.78.10">
    <property type="entry name" value="UDP-N-acetylenolpyruvoylglucosamine reductase, C-terminal domain"/>
    <property type="match status" value="1"/>
</dbReference>
<keyword evidence="8 19" id="KW-0132">Cell division</keyword>
<dbReference type="AlphaFoldDB" id="C1F9W7"/>
<dbReference type="InterPro" id="IPR016166">
    <property type="entry name" value="FAD-bd_PCMH"/>
</dbReference>
<keyword evidence="13 19" id="KW-0573">Peptidoglycan synthesis</keyword>
<organism evidence="21 22">
    <name type="scientific">Acidobacterium capsulatum (strain ATCC 51196 / DSM 11244 / BCRC 80197 / JCM 7670 / NBRC 15755 / NCIMB 13165 / 161)</name>
    <dbReference type="NCBI Taxonomy" id="240015"/>
    <lineage>
        <taxon>Bacteria</taxon>
        <taxon>Pseudomonadati</taxon>
        <taxon>Acidobacteriota</taxon>
        <taxon>Terriglobia</taxon>
        <taxon>Terriglobales</taxon>
        <taxon>Acidobacteriaceae</taxon>
        <taxon>Acidobacterium</taxon>
    </lineage>
</organism>
<dbReference type="Proteomes" id="UP000002207">
    <property type="component" value="Chromosome"/>
</dbReference>
<evidence type="ECO:0000313" key="22">
    <source>
        <dbReference type="Proteomes" id="UP000002207"/>
    </source>
</evidence>
<evidence type="ECO:0000256" key="13">
    <source>
        <dbReference type="ARBA" id="ARBA00022984"/>
    </source>
</evidence>
<comment type="subcellular location">
    <subcellularLocation>
        <location evidence="3 19">Cytoplasm</location>
    </subcellularLocation>
</comment>
<dbReference type="Pfam" id="PF02873">
    <property type="entry name" value="MurB_C"/>
    <property type="match status" value="1"/>
</dbReference>
<evidence type="ECO:0000256" key="12">
    <source>
        <dbReference type="ARBA" id="ARBA00022960"/>
    </source>
</evidence>
<dbReference type="GO" id="GO:0009252">
    <property type="term" value="P:peptidoglycan biosynthetic process"/>
    <property type="evidence" value="ECO:0007669"/>
    <property type="project" value="UniProtKB-UniRule"/>
</dbReference>
<keyword evidence="16 19" id="KW-0961">Cell wall biogenesis/degradation</keyword>
<keyword evidence="7 19" id="KW-0963">Cytoplasm</keyword>
<dbReference type="Gene3D" id="3.30.465.10">
    <property type="match status" value="1"/>
</dbReference>
<dbReference type="OrthoDB" id="9804753at2"/>
<gene>
    <name evidence="19 21" type="primary">murB</name>
    <name evidence="21" type="ordered locus">ACP_0343</name>
</gene>
<dbReference type="InterPro" id="IPR011601">
    <property type="entry name" value="MurB_C"/>
</dbReference>
<dbReference type="SUPFAM" id="SSF56194">
    <property type="entry name" value="Uridine diphospho-N-Acetylenolpyruvylglucosamine reductase, MurB, C-terminal domain"/>
    <property type="match status" value="1"/>
</dbReference>
<name>C1F9W7_ACIC5</name>
<evidence type="ECO:0000256" key="1">
    <source>
        <dbReference type="ARBA" id="ARBA00001974"/>
    </source>
</evidence>
<protein>
    <recommendedName>
        <fullName evidence="6 19">UDP-N-acetylenolpyruvoylglucosamine reductase</fullName>
        <ecNumber evidence="5 19">1.3.1.98</ecNumber>
    </recommendedName>
    <alternativeName>
        <fullName evidence="17 19">UDP-N-acetylmuramate dehydrogenase</fullName>
    </alternativeName>
</protein>
<dbReference type="InterPro" id="IPR036635">
    <property type="entry name" value="MurB_C_sf"/>
</dbReference>
<feature type="active site" description="Proton donor" evidence="19">
    <location>
        <position position="236"/>
    </location>
</feature>
<comment type="cofactor">
    <cofactor evidence="1 19">
        <name>FAD</name>
        <dbReference type="ChEBI" id="CHEBI:57692"/>
    </cofactor>
</comment>
<dbReference type="NCBIfam" id="TIGR00179">
    <property type="entry name" value="murB"/>
    <property type="match status" value="1"/>
</dbReference>
<dbReference type="RefSeq" id="WP_012680744.1">
    <property type="nucleotide sequence ID" value="NC_012483.1"/>
</dbReference>
<keyword evidence="11 19" id="KW-0521">NADP</keyword>
<keyword evidence="10 19" id="KW-0274">FAD</keyword>
<comment type="catalytic activity">
    <reaction evidence="18 19">
        <text>UDP-N-acetyl-alpha-D-muramate + NADP(+) = UDP-N-acetyl-3-O-(1-carboxyvinyl)-alpha-D-glucosamine + NADPH + H(+)</text>
        <dbReference type="Rhea" id="RHEA:12248"/>
        <dbReference type="ChEBI" id="CHEBI:15378"/>
        <dbReference type="ChEBI" id="CHEBI:57783"/>
        <dbReference type="ChEBI" id="CHEBI:58349"/>
        <dbReference type="ChEBI" id="CHEBI:68483"/>
        <dbReference type="ChEBI" id="CHEBI:70757"/>
        <dbReference type="EC" id="1.3.1.98"/>
    </reaction>
</comment>
<evidence type="ECO:0000256" key="17">
    <source>
        <dbReference type="ARBA" id="ARBA00031026"/>
    </source>
</evidence>
<dbReference type="InterPro" id="IPR036318">
    <property type="entry name" value="FAD-bd_PCMH-like_sf"/>
</dbReference>
<evidence type="ECO:0000256" key="3">
    <source>
        <dbReference type="ARBA" id="ARBA00004496"/>
    </source>
</evidence>
<comment type="pathway">
    <text evidence="4 19">Cell wall biogenesis; peptidoglycan biosynthesis.</text>
</comment>